<dbReference type="Proteomes" id="UP001607302">
    <property type="component" value="Unassembled WGS sequence"/>
</dbReference>
<protein>
    <submittedName>
        <fullName evidence="2">Uncharacterized protein</fullName>
    </submittedName>
</protein>
<comment type="caution">
    <text evidence="2">The sequence shown here is derived from an EMBL/GenBank/DDBJ whole genome shotgun (WGS) entry which is preliminary data.</text>
</comment>
<feature type="region of interest" description="Disordered" evidence="1">
    <location>
        <begin position="76"/>
        <end position="110"/>
    </location>
</feature>
<feature type="region of interest" description="Disordered" evidence="1">
    <location>
        <begin position="146"/>
        <end position="168"/>
    </location>
</feature>
<accession>A0ABD2B7W7</accession>
<keyword evidence="3" id="KW-1185">Reference proteome</keyword>
<evidence type="ECO:0000256" key="1">
    <source>
        <dbReference type="SAM" id="MobiDB-lite"/>
    </source>
</evidence>
<dbReference type="AlphaFoldDB" id="A0ABD2B7W7"/>
<organism evidence="2 3">
    <name type="scientific">Vespula squamosa</name>
    <name type="common">Southern yellow jacket</name>
    <name type="synonym">Wasp</name>
    <dbReference type="NCBI Taxonomy" id="30214"/>
    <lineage>
        <taxon>Eukaryota</taxon>
        <taxon>Metazoa</taxon>
        <taxon>Ecdysozoa</taxon>
        <taxon>Arthropoda</taxon>
        <taxon>Hexapoda</taxon>
        <taxon>Insecta</taxon>
        <taxon>Pterygota</taxon>
        <taxon>Neoptera</taxon>
        <taxon>Endopterygota</taxon>
        <taxon>Hymenoptera</taxon>
        <taxon>Apocrita</taxon>
        <taxon>Aculeata</taxon>
        <taxon>Vespoidea</taxon>
        <taxon>Vespidae</taxon>
        <taxon>Vespinae</taxon>
        <taxon>Vespula</taxon>
    </lineage>
</organism>
<evidence type="ECO:0000313" key="3">
    <source>
        <dbReference type="Proteomes" id="UP001607302"/>
    </source>
</evidence>
<dbReference type="EMBL" id="JAUDFV010000132">
    <property type="protein sequence ID" value="KAL2728813.1"/>
    <property type="molecule type" value="Genomic_DNA"/>
</dbReference>
<name>A0ABD2B7W7_VESSQ</name>
<evidence type="ECO:0000313" key="2">
    <source>
        <dbReference type="EMBL" id="KAL2728813.1"/>
    </source>
</evidence>
<proteinExistence type="predicted"/>
<reference evidence="2 3" key="1">
    <citation type="journal article" date="2024" name="Ann. Entomol. Soc. Am.">
        <title>Genomic analyses of the southern and eastern yellowjacket wasps (Hymenoptera: Vespidae) reveal evolutionary signatures of social life.</title>
        <authorList>
            <person name="Catto M.A."/>
            <person name="Caine P.B."/>
            <person name="Orr S.E."/>
            <person name="Hunt B.G."/>
            <person name="Goodisman M.A.D."/>
        </authorList>
    </citation>
    <scope>NUCLEOTIDE SEQUENCE [LARGE SCALE GENOMIC DNA]</scope>
    <source>
        <strain evidence="2">233</strain>
        <tissue evidence="2">Head and thorax</tissue>
    </source>
</reference>
<feature type="compositionally biased region" description="Acidic residues" evidence="1">
    <location>
        <begin position="83"/>
        <end position="109"/>
    </location>
</feature>
<sequence length="246" mass="27683">MTKSSWRNNFDEPSLRFVDRKSATMVNSLGKLEVEILIETSVVDYKGFGAMVDGLFLIADAHLEVSENIFVAHEVNRPNTGKEEEEEEKEKEEEEEEKEKEEEEEEEEKVVEVVEVEKEKIFRPAGAAAKSFRFFVSGNAGRSILTTDPEEQCSDCPGSSKRMEGSELGRGGYRVQTIGDINYSINSLMDSGINFHVFELDELLRFCGGSFSALIKPYSSLISSVKKISGWKLLENACGSHKERPY</sequence>
<gene>
    <name evidence="2" type="ORF">V1478_006445</name>
</gene>